<dbReference type="AlphaFoldDB" id="A0A744QG10"/>
<keyword evidence="2" id="KW-0812">Transmembrane</keyword>
<dbReference type="InterPro" id="IPR011093">
    <property type="entry name" value="TraI_2_C"/>
</dbReference>
<feature type="domain" description="Putative conjugal transfer nickase/helicase TraI C-terminal" evidence="4">
    <location>
        <begin position="416"/>
        <end position="535"/>
    </location>
</feature>
<dbReference type="Pfam" id="PF07515">
    <property type="entry name" value="TraI_2_C"/>
    <property type="match status" value="1"/>
</dbReference>
<organism evidence="5">
    <name type="scientific">Salmonella enterica</name>
    <name type="common">Salmonella choleraesuis</name>
    <dbReference type="NCBI Taxonomy" id="28901"/>
    <lineage>
        <taxon>Bacteria</taxon>
        <taxon>Pseudomonadati</taxon>
        <taxon>Pseudomonadota</taxon>
        <taxon>Gammaproteobacteria</taxon>
        <taxon>Enterobacterales</taxon>
        <taxon>Enterobacteriaceae</taxon>
        <taxon>Salmonella</taxon>
    </lineage>
</organism>
<gene>
    <name evidence="5" type="ORF">G8N50_001392</name>
</gene>
<dbReference type="Gene3D" id="1.10.10.10">
    <property type="entry name" value="Winged helix-like DNA-binding domain superfamily/Winged helix DNA-binding domain"/>
    <property type="match status" value="1"/>
</dbReference>
<dbReference type="InterPro" id="IPR036388">
    <property type="entry name" value="WH-like_DNA-bd_sf"/>
</dbReference>
<keyword evidence="2" id="KW-0472">Membrane</keyword>
<reference evidence="5" key="2">
    <citation type="submission" date="2020-02" db="EMBL/GenBank/DDBJ databases">
        <authorList>
            <consortium name="NCBI Pathogen Detection Project"/>
        </authorList>
    </citation>
    <scope>NUCLEOTIDE SEQUENCE</scope>
    <source>
        <strain evidence="5">MA.CK_07/00001464-1</strain>
    </source>
</reference>
<feature type="region of interest" description="Disordered" evidence="1">
    <location>
        <begin position="361"/>
        <end position="417"/>
    </location>
</feature>
<dbReference type="InterPro" id="IPR036390">
    <property type="entry name" value="WH_DNA-bd_sf"/>
</dbReference>
<proteinExistence type="predicted"/>
<dbReference type="InterPro" id="IPR022391">
    <property type="entry name" value="ICE_relaxase_PFGI-1"/>
</dbReference>
<evidence type="ECO:0000256" key="1">
    <source>
        <dbReference type="SAM" id="MobiDB-lite"/>
    </source>
</evidence>
<evidence type="ECO:0000259" key="3">
    <source>
        <dbReference type="Pfam" id="PF07514"/>
    </source>
</evidence>
<reference evidence="5" key="1">
    <citation type="journal article" date="2018" name="Genome Biol.">
        <title>SKESA: strategic k-mer extension for scrupulous assemblies.</title>
        <authorList>
            <person name="Souvorov A."/>
            <person name="Agarwala R."/>
            <person name="Lipman D.J."/>
        </authorList>
    </citation>
    <scope>NUCLEOTIDE SEQUENCE</scope>
    <source>
        <strain evidence="5">MA.CK_07/00001464-1</strain>
    </source>
</reference>
<comment type="caution">
    <text evidence="5">The sequence shown here is derived from an EMBL/GenBank/DDBJ whole genome shotgun (WGS) entry which is preliminary data.</text>
</comment>
<evidence type="ECO:0000256" key="2">
    <source>
        <dbReference type="SAM" id="Phobius"/>
    </source>
</evidence>
<dbReference type="Gene3D" id="1.10.3210.40">
    <property type="match status" value="1"/>
</dbReference>
<dbReference type="Gene3D" id="2.40.10.200">
    <property type="entry name" value="STY4665 C-terminal domain-like"/>
    <property type="match status" value="1"/>
</dbReference>
<evidence type="ECO:0000259" key="4">
    <source>
        <dbReference type="Pfam" id="PF07515"/>
    </source>
</evidence>
<sequence>MAPVMTRMKAGRTGMLHKLFLWVTDNSAETQKTGKQAQSPEALGFLRPQTVDVLLGTENRQKMLKQMRENSLLTKEATEKYYMQPLRHCVSLMQGLPATERGHHAVVGGLVDLTLKTVVCALRLSRGYMLPQGASAEEQSAQAVTWNAVIFYAALCHSLTVFGQLQGELADGTLWYPGLTVPSRPYRVRFCQDRRNNVHAMATLLSMRLLPDEVVVWLGRTPAALDSLLNQIQGDNRPGCVVSQIISEAVGYAGGVAAEARTPPPQPESPVSVVPVVPSVPVAAVSPVVSPAIGDAGNTATVLGSALNEPPVAAAAVIPPVTPAGVTPDNQDDPAVGDVMALMGVSISESVGTDTAHIMGAGSTVATGDEPESDKQITEDRSKFPLTEHSSRLKETAEMEETSGSSDNQPKPEDNSGKQFWQWLRESLLSGEISVNTSGSAVHIICGFVFISVPAIFYLFIKSTPGMEGKTREQLQTDFERLGMHRSINNQRCWQCNLYETPEATGGFRKLSGYLIQLSLVYPREQYPEDSVFLKFSR</sequence>
<feature type="transmembrane region" description="Helical" evidence="2">
    <location>
        <begin position="441"/>
        <end position="461"/>
    </location>
</feature>
<dbReference type="Pfam" id="PF07514">
    <property type="entry name" value="TraI_2"/>
    <property type="match status" value="1"/>
</dbReference>
<dbReference type="InterPro" id="IPR011119">
    <property type="entry name" value="Unchr_helicase_relaxase_TraI"/>
</dbReference>
<name>A0A744QG10_SALER</name>
<evidence type="ECO:0000313" key="5">
    <source>
        <dbReference type="EMBL" id="HAF2606113.1"/>
    </source>
</evidence>
<feature type="domain" description="Uncharacterised" evidence="3">
    <location>
        <begin position="45"/>
        <end position="249"/>
    </location>
</feature>
<keyword evidence="2" id="KW-1133">Transmembrane helix</keyword>
<dbReference type="NCBIfam" id="TIGR03760">
    <property type="entry name" value="ICE_TraI_Pfluor"/>
    <property type="match status" value="1"/>
</dbReference>
<feature type="compositionally biased region" description="Basic and acidic residues" evidence="1">
    <location>
        <begin position="373"/>
        <end position="383"/>
    </location>
</feature>
<accession>A0A744QG10</accession>
<dbReference type="SUPFAM" id="SSF46785">
    <property type="entry name" value="Winged helix' DNA-binding domain"/>
    <property type="match status" value="1"/>
</dbReference>
<evidence type="ECO:0008006" key="6">
    <source>
        <dbReference type="Google" id="ProtNLM"/>
    </source>
</evidence>
<protein>
    <recommendedName>
        <fullName evidence="6">Relaxase</fullName>
    </recommendedName>
</protein>
<dbReference type="EMBL" id="DAAURU010000002">
    <property type="protein sequence ID" value="HAF2606113.1"/>
    <property type="molecule type" value="Genomic_DNA"/>
</dbReference>